<dbReference type="InterPro" id="IPR050093">
    <property type="entry name" value="ABC_SmlMolc_Importer"/>
</dbReference>
<name>A0ABY7BNT6_9FIRM</name>
<feature type="domain" description="ABC transporter" evidence="4">
    <location>
        <begin position="2"/>
        <end position="194"/>
    </location>
</feature>
<keyword evidence="2" id="KW-0547">Nucleotide-binding</keyword>
<gene>
    <name evidence="5" type="ORF">OTK00_000679</name>
</gene>
<evidence type="ECO:0000256" key="1">
    <source>
        <dbReference type="ARBA" id="ARBA00022448"/>
    </source>
</evidence>
<dbReference type="CDD" id="cd00267">
    <property type="entry name" value="ABC_ATPase"/>
    <property type="match status" value="1"/>
</dbReference>
<dbReference type="Proteomes" id="UP001164909">
    <property type="component" value="Chromosome"/>
</dbReference>
<dbReference type="Gene3D" id="3.40.50.300">
    <property type="entry name" value="P-loop containing nucleotide triphosphate hydrolases"/>
    <property type="match status" value="1"/>
</dbReference>
<dbReference type="InterPro" id="IPR027417">
    <property type="entry name" value="P-loop_NTPase"/>
</dbReference>
<sequence>MIEVKEVEKFFEDRFLFRCENLKFENKGLYIIKGPNGCGKTTFLMMLFGKDRNFNGIIENTFYEKVMLPQQPYFFKGSVLYNLSLSLKGELLREAINILKAFSIDPDLNIHSLSLGQKQLVAFLRVFFAKSDVLFLDEPDSYLGSAVKDFIFDRIEKDARNRCIIVVTHDSWETKHAKEIYFENNQIKEKGGAV</sequence>
<keyword evidence="3 5" id="KW-0067">ATP-binding</keyword>
<dbReference type="Pfam" id="PF00005">
    <property type="entry name" value="ABC_tran"/>
    <property type="match status" value="1"/>
</dbReference>
<dbReference type="InterPro" id="IPR003439">
    <property type="entry name" value="ABC_transporter-like_ATP-bd"/>
</dbReference>
<dbReference type="PROSITE" id="PS00211">
    <property type="entry name" value="ABC_TRANSPORTER_1"/>
    <property type="match status" value="1"/>
</dbReference>
<dbReference type="SUPFAM" id="SSF52540">
    <property type="entry name" value="P-loop containing nucleoside triphosphate hydrolases"/>
    <property type="match status" value="1"/>
</dbReference>
<protein>
    <submittedName>
        <fullName evidence="5">ATP-binding cassette domain-containing protein</fullName>
    </submittedName>
</protein>
<dbReference type="PANTHER" id="PTHR42781">
    <property type="entry name" value="SPERMIDINE/PUTRESCINE IMPORT ATP-BINDING PROTEIN POTA"/>
    <property type="match status" value="1"/>
</dbReference>
<dbReference type="InterPro" id="IPR017871">
    <property type="entry name" value="ABC_transporter-like_CS"/>
</dbReference>
<evidence type="ECO:0000259" key="4">
    <source>
        <dbReference type="PROSITE" id="PS50893"/>
    </source>
</evidence>
<dbReference type="PANTHER" id="PTHR42781:SF4">
    <property type="entry name" value="SPERMIDINE_PUTRESCINE IMPORT ATP-BINDING PROTEIN POTA"/>
    <property type="match status" value="1"/>
</dbReference>
<evidence type="ECO:0000256" key="3">
    <source>
        <dbReference type="ARBA" id="ARBA00022840"/>
    </source>
</evidence>
<dbReference type="GO" id="GO:0005524">
    <property type="term" value="F:ATP binding"/>
    <property type="evidence" value="ECO:0007669"/>
    <property type="project" value="UniProtKB-KW"/>
</dbReference>
<dbReference type="SMART" id="SM00382">
    <property type="entry name" value="AAA"/>
    <property type="match status" value="1"/>
</dbReference>
<evidence type="ECO:0000313" key="5">
    <source>
        <dbReference type="EMBL" id="WAM34474.1"/>
    </source>
</evidence>
<dbReference type="PROSITE" id="PS50893">
    <property type="entry name" value="ABC_TRANSPORTER_2"/>
    <property type="match status" value="1"/>
</dbReference>
<keyword evidence="6" id="KW-1185">Reference proteome</keyword>
<organism evidence="5 6">
    <name type="scientific">Caldicellulosiruptor morganii</name>
    <dbReference type="NCBI Taxonomy" id="1387555"/>
    <lineage>
        <taxon>Bacteria</taxon>
        <taxon>Bacillati</taxon>
        <taxon>Bacillota</taxon>
        <taxon>Bacillota incertae sedis</taxon>
        <taxon>Caldicellulosiruptorales</taxon>
        <taxon>Caldicellulosiruptoraceae</taxon>
        <taxon>Caldicellulosiruptor</taxon>
    </lineage>
</organism>
<reference evidence="5" key="1">
    <citation type="submission" date="2022-12" db="EMBL/GenBank/DDBJ databases">
        <authorList>
            <person name="Bing R.G."/>
            <person name="Willard D.J."/>
            <person name="Manesh M.J.H."/>
            <person name="Laemthong T."/>
            <person name="Crosby J.R."/>
            <person name="Kelly R.M."/>
        </authorList>
    </citation>
    <scope>NUCLEOTIDE SEQUENCE</scope>
    <source>
        <strain evidence="5">DSM 8990</strain>
    </source>
</reference>
<evidence type="ECO:0000313" key="6">
    <source>
        <dbReference type="Proteomes" id="UP001164909"/>
    </source>
</evidence>
<dbReference type="RefSeq" id="WP_045169051.1">
    <property type="nucleotide sequence ID" value="NZ_CP113865.1"/>
</dbReference>
<evidence type="ECO:0000256" key="2">
    <source>
        <dbReference type="ARBA" id="ARBA00022741"/>
    </source>
</evidence>
<accession>A0ABY7BNT6</accession>
<dbReference type="EMBL" id="CP113865">
    <property type="protein sequence ID" value="WAM34474.1"/>
    <property type="molecule type" value="Genomic_DNA"/>
</dbReference>
<dbReference type="InterPro" id="IPR003593">
    <property type="entry name" value="AAA+_ATPase"/>
</dbReference>
<proteinExistence type="predicted"/>
<keyword evidence="1" id="KW-0813">Transport</keyword>